<evidence type="ECO:0000313" key="3">
    <source>
        <dbReference type="Proteomes" id="UP000002774"/>
    </source>
</evidence>
<dbReference type="OrthoDB" id="794725at2"/>
<dbReference type="PROSITE" id="PS51257">
    <property type="entry name" value="PROKAR_LIPOPROTEIN"/>
    <property type="match status" value="1"/>
</dbReference>
<dbReference type="AlphaFoldDB" id="H1Y7P2"/>
<proteinExistence type="predicted"/>
<feature type="signal peptide" evidence="1">
    <location>
        <begin position="1"/>
        <end position="22"/>
    </location>
</feature>
<accession>H1Y7P2</accession>
<feature type="chain" id="PRO_5003558820" description="Lipoprotein" evidence="1">
    <location>
        <begin position="23"/>
        <end position="140"/>
    </location>
</feature>
<dbReference type="HOGENOM" id="CLU_1832907_0_0_10"/>
<protein>
    <recommendedName>
        <fullName evidence="4">Lipoprotein</fullName>
    </recommendedName>
</protein>
<dbReference type="STRING" id="714943.Mucpa_5820"/>
<organism evidence="2 3">
    <name type="scientific">Mucilaginibacter paludis DSM 18603</name>
    <dbReference type="NCBI Taxonomy" id="714943"/>
    <lineage>
        <taxon>Bacteria</taxon>
        <taxon>Pseudomonadati</taxon>
        <taxon>Bacteroidota</taxon>
        <taxon>Sphingobacteriia</taxon>
        <taxon>Sphingobacteriales</taxon>
        <taxon>Sphingobacteriaceae</taxon>
        <taxon>Mucilaginibacter</taxon>
    </lineage>
</organism>
<keyword evidence="3" id="KW-1185">Reference proteome</keyword>
<evidence type="ECO:0000313" key="2">
    <source>
        <dbReference type="EMBL" id="EHQ29887.1"/>
    </source>
</evidence>
<keyword evidence="1" id="KW-0732">Signal</keyword>
<reference evidence="2" key="1">
    <citation type="submission" date="2011-09" db="EMBL/GenBank/DDBJ databases">
        <title>The permanent draft genome of Mucilaginibacter paludis DSM 18603.</title>
        <authorList>
            <consortium name="US DOE Joint Genome Institute (JGI-PGF)"/>
            <person name="Lucas S."/>
            <person name="Han J."/>
            <person name="Lapidus A."/>
            <person name="Bruce D."/>
            <person name="Goodwin L."/>
            <person name="Pitluck S."/>
            <person name="Peters L."/>
            <person name="Kyrpides N."/>
            <person name="Mavromatis K."/>
            <person name="Ivanova N."/>
            <person name="Mikhailova N."/>
            <person name="Held B."/>
            <person name="Detter J.C."/>
            <person name="Tapia R."/>
            <person name="Han C."/>
            <person name="Land M."/>
            <person name="Hauser L."/>
            <person name="Markowitz V."/>
            <person name="Cheng J.-F."/>
            <person name="Hugenholtz P."/>
            <person name="Woyke T."/>
            <person name="Wu D."/>
            <person name="Tindall B."/>
            <person name="Brambilla E."/>
            <person name="Klenk H.-P."/>
            <person name="Eisen J.A."/>
        </authorList>
    </citation>
    <scope>NUCLEOTIDE SEQUENCE [LARGE SCALE GENOMIC DNA]</scope>
    <source>
        <strain evidence="2">DSM 18603</strain>
    </source>
</reference>
<evidence type="ECO:0008006" key="4">
    <source>
        <dbReference type="Google" id="ProtNLM"/>
    </source>
</evidence>
<gene>
    <name evidence="2" type="ORF">Mucpa_5820</name>
</gene>
<name>H1Y7P2_9SPHI</name>
<dbReference type="RefSeq" id="WP_008511345.1">
    <property type="nucleotide sequence ID" value="NZ_CM001403.1"/>
</dbReference>
<sequence length="140" mass="14936">MKNTFKLLLLAVVAGASGCASNKNESTPVPVPSGTFAGKFTSLHKKKSGAIDTLRANILLTTTTAGLFKVTGDTATVHAGSHGAFQLNAIYIQFQDSTATSNNPAKIHLNGLYQYYYNGTVFQIAAGNDTLAYQYDLKRN</sequence>
<dbReference type="Proteomes" id="UP000002774">
    <property type="component" value="Chromosome"/>
</dbReference>
<dbReference type="EMBL" id="CM001403">
    <property type="protein sequence ID" value="EHQ29887.1"/>
    <property type="molecule type" value="Genomic_DNA"/>
</dbReference>
<evidence type="ECO:0000256" key="1">
    <source>
        <dbReference type="SAM" id="SignalP"/>
    </source>
</evidence>